<evidence type="ECO:0000256" key="1">
    <source>
        <dbReference type="SAM" id="MobiDB-lite"/>
    </source>
</evidence>
<reference evidence="2 3" key="1">
    <citation type="journal article" date="2016" name="Nat. Commun.">
        <title>Thousands of microbial genomes shed light on interconnected biogeochemical processes in an aquifer system.</title>
        <authorList>
            <person name="Anantharaman K."/>
            <person name="Brown C.T."/>
            <person name="Hug L.A."/>
            <person name="Sharon I."/>
            <person name="Castelle C.J."/>
            <person name="Probst A.J."/>
            <person name="Thomas B.C."/>
            <person name="Singh A."/>
            <person name="Wilkins M.J."/>
            <person name="Karaoz U."/>
            <person name="Brodie E.L."/>
            <person name="Williams K.H."/>
            <person name="Hubbard S.S."/>
            <person name="Banfield J.F."/>
        </authorList>
    </citation>
    <scope>NUCLEOTIDE SEQUENCE [LARGE SCALE GENOMIC DNA]</scope>
</reference>
<comment type="caution">
    <text evidence="2">The sequence shown here is derived from an EMBL/GenBank/DDBJ whole genome shotgun (WGS) entry which is preliminary data.</text>
</comment>
<name>A0A1G1ZRA1_9BACT</name>
<gene>
    <name evidence="2" type="ORF">A3I24_03350</name>
</gene>
<proteinExistence type="predicted"/>
<dbReference type="STRING" id="1798409.A3I24_03350"/>
<feature type="region of interest" description="Disordered" evidence="1">
    <location>
        <begin position="1"/>
        <end position="25"/>
    </location>
</feature>
<feature type="compositionally biased region" description="Basic and acidic residues" evidence="1">
    <location>
        <begin position="1"/>
        <end position="12"/>
    </location>
</feature>
<evidence type="ECO:0000313" key="3">
    <source>
        <dbReference type="Proteomes" id="UP000177690"/>
    </source>
</evidence>
<accession>A0A1G1ZRA1</accession>
<protein>
    <submittedName>
        <fullName evidence="2">Uncharacterized protein</fullName>
    </submittedName>
</protein>
<dbReference type="Proteomes" id="UP000177690">
    <property type="component" value="Unassembled WGS sequence"/>
</dbReference>
<sequence>MPEKLPPLERPEPAIFNPSSPEKKAAAKRSILERFGEKHLEHLPSEIVEMIKAVEYDKKPFEKSAIKKANEITNKLIEASGTTPFDIPERNIHVLPQTIFLQIRGENEIESVATTIHSLQGIILNAEKLIHPFDRISTTFHEMVHLKNFLNVEITSTESNIHRMGLEINATEKKEEESGDFTKFEGLAEAVVAEIEKHYFPELIAGIPDLKENLDFNNSVKGKKLKEKAAKENGIPVDEIMFIDETGKIYGTFCYYNQRKVLYYLVDRIYETHKNQFQSKDGVMKIFFATNFNGKLLPVARLIENVFGKGSFRFLSTMDTEDNSTALVMEYLKKHRQGKTVP</sequence>
<dbReference type="EMBL" id="MHJL01000037">
    <property type="protein sequence ID" value="OGY66686.1"/>
    <property type="molecule type" value="Genomic_DNA"/>
</dbReference>
<dbReference type="AlphaFoldDB" id="A0A1G1ZRA1"/>
<organism evidence="2 3">
    <name type="scientific">Candidatus Harrisonbacteria bacterium RIFCSPLOWO2_02_FULL_41_13b</name>
    <dbReference type="NCBI Taxonomy" id="1798409"/>
    <lineage>
        <taxon>Bacteria</taxon>
        <taxon>Candidatus Harrisoniibacteriota</taxon>
    </lineage>
</organism>
<evidence type="ECO:0000313" key="2">
    <source>
        <dbReference type="EMBL" id="OGY66686.1"/>
    </source>
</evidence>